<dbReference type="Proteomes" id="UP001235744">
    <property type="component" value="Chromosome"/>
</dbReference>
<dbReference type="RefSeq" id="WP_219570914.1">
    <property type="nucleotide sequence ID" value="NZ_CP120988.1"/>
</dbReference>
<organism evidence="2 3">
    <name type="scientific">Streptomyces poriferorum</name>
    <dbReference type="NCBI Taxonomy" id="2798799"/>
    <lineage>
        <taxon>Bacteria</taxon>
        <taxon>Bacillati</taxon>
        <taxon>Actinomycetota</taxon>
        <taxon>Actinomycetes</taxon>
        <taxon>Kitasatosporales</taxon>
        <taxon>Streptomycetaceae</taxon>
        <taxon>Streptomyces</taxon>
    </lineage>
</organism>
<evidence type="ECO:0000313" key="2">
    <source>
        <dbReference type="EMBL" id="WLQ60912.1"/>
    </source>
</evidence>
<reference evidence="2 3" key="1">
    <citation type="submission" date="2023-03" db="EMBL/GenBank/DDBJ databases">
        <title>Isolation and description of six Streptomyces strains from soil environments, able to metabolize different microbial glucans.</title>
        <authorList>
            <person name="Widen T."/>
            <person name="Larsbrink J."/>
        </authorList>
    </citation>
    <scope>NUCLEOTIDE SEQUENCE [LARGE SCALE GENOMIC DNA]</scope>
    <source>
        <strain evidence="2 3">Alt2</strain>
    </source>
</reference>
<evidence type="ECO:0000313" key="3">
    <source>
        <dbReference type="Proteomes" id="UP001235744"/>
    </source>
</evidence>
<name>A0ABY9J420_9ACTN</name>
<sequence>MITAAAQHLRVLPSEFTVEQLPAGQLPPDASWYVLHRAPEGLTVVREIPPAPAAEPDAPGAPQRWAGLYGETSHGLDLPGMLAAVLGPLAAAGVPVFVSSSYLSDLVLVPRERRAEACSVLREAGHTVTG</sequence>
<gene>
    <name evidence="2" type="ORF">P8A19_38200</name>
</gene>
<accession>A0ABY9J420</accession>
<proteinExistence type="predicted"/>
<dbReference type="InterPro" id="IPR027795">
    <property type="entry name" value="CASTOR_ACT_dom"/>
</dbReference>
<keyword evidence="3" id="KW-1185">Reference proteome</keyword>
<evidence type="ECO:0000259" key="1">
    <source>
        <dbReference type="Pfam" id="PF13840"/>
    </source>
</evidence>
<dbReference type="Pfam" id="PF13840">
    <property type="entry name" value="ACT_7"/>
    <property type="match status" value="1"/>
</dbReference>
<protein>
    <submittedName>
        <fullName evidence="2">ACT domain-containing protein</fullName>
    </submittedName>
</protein>
<dbReference type="EMBL" id="CP120988">
    <property type="protein sequence ID" value="WLQ60912.1"/>
    <property type="molecule type" value="Genomic_DNA"/>
</dbReference>
<feature type="domain" description="CASTOR ACT" evidence="1">
    <location>
        <begin position="62"/>
        <end position="123"/>
    </location>
</feature>